<evidence type="ECO:0000313" key="1">
    <source>
        <dbReference type="EMBL" id="SFR29946.1"/>
    </source>
</evidence>
<dbReference type="OrthoDB" id="4828421at2"/>
<dbReference type="Proteomes" id="UP000198583">
    <property type="component" value="Unassembled WGS sequence"/>
</dbReference>
<dbReference type="RefSeq" id="WP_093606320.1">
    <property type="nucleotide sequence ID" value="NZ_FOYL01000024.1"/>
</dbReference>
<gene>
    <name evidence="1" type="ORF">SAMN04488564_12439</name>
</gene>
<proteinExistence type="predicted"/>
<dbReference type="EMBL" id="FOYL01000024">
    <property type="protein sequence ID" value="SFR29946.1"/>
    <property type="molecule type" value="Genomic_DNA"/>
</dbReference>
<dbReference type="AlphaFoldDB" id="A0A1I6FJ32"/>
<evidence type="ECO:0000313" key="2">
    <source>
        <dbReference type="Proteomes" id="UP000198583"/>
    </source>
</evidence>
<protein>
    <submittedName>
        <fullName evidence="1">Uncharacterized protein</fullName>
    </submittedName>
</protein>
<accession>A0A1I6FJ32</accession>
<sequence length="78" mass="8736">MISKRSGQIYELIIRGELGDHHALLFEGMHLERAGGDTVLTGAVYDQSHLYGLIQRTQDLGLELMSVNQVPNERRASE</sequence>
<organism evidence="1 2">
    <name type="scientific">Lentzea waywayandensis</name>
    <dbReference type="NCBI Taxonomy" id="84724"/>
    <lineage>
        <taxon>Bacteria</taxon>
        <taxon>Bacillati</taxon>
        <taxon>Actinomycetota</taxon>
        <taxon>Actinomycetes</taxon>
        <taxon>Pseudonocardiales</taxon>
        <taxon>Pseudonocardiaceae</taxon>
        <taxon>Lentzea</taxon>
    </lineage>
</organism>
<name>A0A1I6FJ32_9PSEU</name>
<keyword evidence="2" id="KW-1185">Reference proteome</keyword>
<reference evidence="2" key="1">
    <citation type="submission" date="2016-10" db="EMBL/GenBank/DDBJ databases">
        <authorList>
            <person name="Varghese N."/>
            <person name="Submissions S."/>
        </authorList>
    </citation>
    <scope>NUCLEOTIDE SEQUENCE [LARGE SCALE GENOMIC DNA]</scope>
    <source>
        <strain evidence="2">DSM 44232</strain>
    </source>
</reference>
<dbReference type="STRING" id="84724.SAMN04488564_12439"/>